<dbReference type="GO" id="GO:0004523">
    <property type="term" value="F:RNA-DNA hybrid ribonuclease activity"/>
    <property type="evidence" value="ECO:0007669"/>
    <property type="project" value="InterPro"/>
</dbReference>
<comment type="caution">
    <text evidence="2">The sequence shown here is derived from an EMBL/GenBank/DDBJ whole genome shotgun (WGS) entry which is preliminary data.</text>
</comment>
<dbReference type="Proteomes" id="UP000075243">
    <property type="component" value="Unassembled WGS sequence"/>
</dbReference>
<protein>
    <recommendedName>
        <fullName evidence="1">RNase H type-1 domain-containing protein</fullName>
    </recommendedName>
</protein>
<dbReference type="InterPro" id="IPR036397">
    <property type="entry name" value="RNaseH_sf"/>
</dbReference>
<dbReference type="PANTHER" id="PTHR48475">
    <property type="entry name" value="RIBONUCLEASE H"/>
    <property type="match status" value="1"/>
</dbReference>
<keyword evidence="3" id="KW-1185">Reference proteome</keyword>
<dbReference type="InterPro" id="IPR002156">
    <property type="entry name" value="RNaseH_domain"/>
</dbReference>
<accession>A0A151UHB9</accession>
<feature type="domain" description="RNase H type-1" evidence="1">
    <location>
        <begin position="12"/>
        <end position="41"/>
    </location>
</feature>
<dbReference type="AlphaFoldDB" id="A0A151UHB9"/>
<dbReference type="EMBL" id="AGCT01057902">
    <property type="protein sequence ID" value="KYP78714.1"/>
    <property type="molecule type" value="Genomic_DNA"/>
</dbReference>
<reference evidence="2" key="1">
    <citation type="journal article" date="2012" name="Nat. Biotechnol.">
        <title>Draft genome sequence of pigeonpea (Cajanus cajan), an orphan legume crop of resource-poor farmers.</title>
        <authorList>
            <person name="Varshney R.K."/>
            <person name="Chen W."/>
            <person name="Li Y."/>
            <person name="Bharti A.K."/>
            <person name="Saxena R.K."/>
            <person name="Schlueter J.A."/>
            <person name="Donoghue M.T."/>
            <person name="Azam S."/>
            <person name="Fan G."/>
            <person name="Whaley A.M."/>
            <person name="Farmer A.D."/>
            <person name="Sheridan J."/>
            <person name="Iwata A."/>
            <person name="Tuteja R."/>
            <person name="Penmetsa R.V."/>
            <person name="Wu W."/>
            <person name="Upadhyaya H.D."/>
            <person name="Yang S.P."/>
            <person name="Shah T."/>
            <person name="Saxena K.B."/>
            <person name="Michael T."/>
            <person name="McCombie W.R."/>
            <person name="Yang B."/>
            <person name="Zhang G."/>
            <person name="Yang H."/>
            <person name="Wang J."/>
            <person name="Spillane C."/>
            <person name="Cook D.R."/>
            <person name="May G.D."/>
            <person name="Xu X."/>
            <person name="Jackson S.A."/>
        </authorList>
    </citation>
    <scope>NUCLEOTIDE SEQUENCE [LARGE SCALE GENOMIC DNA]</scope>
</reference>
<dbReference type="PANTHER" id="PTHR48475:SF1">
    <property type="entry name" value="RNASE H TYPE-1 DOMAIN-CONTAINING PROTEIN"/>
    <property type="match status" value="1"/>
</dbReference>
<sequence length="81" mass="9324">MKDYKLIPYRAYVQDLMSQFESINFEHTPRDGNQLVDALATLSSMFAIKEGCEILVIKIRRHDISSLLYTGGKGRWPSLVF</sequence>
<gene>
    <name evidence="2" type="ORF">KK1_049420</name>
</gene>
<dbReference type="Pfam" id="PF13456">
    <property type="entry name" value="RVT_3"/>
    <property type="match status" value="1"/>
</dbReference>
<evidence type="ECO:0000259" key="1">
    <source>
        <dbReference type="Pfam" id="PF13456"/>
    </source>
</evidence>
<proteinExistence type="predicted"/>
<organism evidence="2 3">
    <name type="scientific">Cajanus cajan</name>
    <name type="common">Pigeon pea</name>
    <name type="synonym">Cajanus indicus</name>
    <dbReference type="NCBI Taxonomy" id="3821"/>
    <lineage>
        <taxon>Eukaryota</taxon>
        <taxon>Viridiplantae</taxon>
        <taxon>Streptophyta</taxon>
        <taxon>Embryophyta</taxon>
        <taxon>Tracheophyta</taxon>
        <taxon>Spermatophyta</taxon>
        <taxon>Magnoliopsida</taxon>
        <taxon>eudicotyledons</taxon>
        <taxon>Gunneridae</taxon>
        <taxon>Pentapetalae</taxon>
        <taxon>rosids</taxon>
        <taxon>fabids</taxon>
        <taxon>Fabales</taxon>
        <taxon>Fabaceae</taxon>
        <taxon>Papilionoideae</taxon>
        <taxon>50 kb inversion clade</taxon>
        <taxon>NPAAA clade</taxon>
        <taxon>indigoferoid/millettioid clade</taxon>
        <taxon>Phaseoleae</taxon>
        <taxon>Cajanus</taxon>
    </lineage>
</organism>
<dbReference type="Gramene" id="C.cajan_46374.t">
    <property type="protein sequence ID" value="C.cajan_46374.t.cds1"/>
    <property type="gene ID" value="C.cajan_46374"/>
</dbReference>
<dbReference type="GO" id="GO:0003676">
    <property type="term" value="F:nucleic acid binding"/>
    <property type="evidence" value="ECO:0007669"/>
    <property type="project" value="InterPro"/>
</dbReference>
<name>A0A151UHB9_CAJCA</name>
<evidence type="ECO:0000313" key="3">
    <source>
        <dbReference type="Proteomes" id="UP000075243"/>
    </source>
</evidence>
<dbReference type="Gene3D" id="3.30.420.10">
    <property type="entry name" value="Ribonuclease H-like superfamily/Ribonuclease H"/>
    <property type="match status" value="1"/>
</dbReference>
<evidence type="ECO:0000313" key="2">
    <source>
        <dbReference type="EMBL" id="KYP78714.1"/>
    </source>
</evidence>